<feature type="chain" id="PRO_5045807911" evidence="1">
    <location>
        <begin position="31"/>
        <end position="193"/>
    </location>
</feature>
<evidence type="ECO:0000313" key="2">
    <source>
        <dbReference type="EMBL" id="MEX0373606.1"/>
    </source>
</evidence>
<keyword evidence="1" id="KW-0732">Signal</keyword>
<protein>
    <submittedName>
        <fullName evidence="2">DUF4402 domain-containing protein</fullName>
    </submittedName>
</protein>
<feature type="signal peptide" evidence="1">
    <location>
        <begin position="1"/>
        <end position="30"/>
    </location>
</feature>
<dbReference type="EMBL" id="JBAKFG010000003">
    <property type="protein sequence ID" value="MEX0373606.1"/>
    <property type="molecule type" value="Genomic_DNA"/>
</dbReference>
<accession>A0ABV3S0H2</accession>
<comment type="caution">
    <text evidence="2">The sequence shown here is derived from an EMBL/GenBank/DDBJ whole genome shotgun (WGS) entry which is preliminary data.</text>
</comment>
<evidence type="ECO:0000256" key="1">
    <source>
        <dbReference type="SAM" id="SignalP"/>
    </source>
</evidence>
<keyword evidence="3" id="KW-1185">Reference proteome</keyword>
<dbReference type="RefSeq" id="WP_367951793.1">
    <property type="nucleotide sequence ID" value="NZ_JBAKFG010000003.1"/>
</dbReference>
<organism evidence="2 3">
    <name type="scientific">Spiribacter roseus</name>
    <dbReference type="NCBI Taxonomy" id="1855875"/>
    <lineage>
        <taxon>Bacteria</taxon>
        <taxon>Pseudomonadati</taxon>
        <taxon>Pseudomonadota</taxon>
        <taxon>Gammaproteobacteria</taxon>
        <taxon>Chromatiales</taxon>
        <taxon>Ectothiorhodospiraceae</taxon>
        <taxon>Spiribacter</taxon>
    </lineage>
</organism>
<evidence type="ECO:0000313" key="3">
    <source>
        <dbReference type="Proteomes" id="UP001556636"/>
    </source>
</evidence>
<dbReference type="Pfam" id="PF14352">
    <property type="entry name" value="DUF4402"/>
    <property type="match status" value="1"/>
</dbReference>
<reference evidence="2 3" key="1">
    <citation type="submission" date="2024-02" db="EMBL/GenBank/DDBJ databases">
        <title>New especies of Spiribacter isolated from saline water.</title>
        <authorList>
            <person name="Leon M.J."/>
            <person name="De La Haba R."/>
            <person name="Sanchez-Porro C."/>
            <person name="Ventosa A."/>
        </authorList>
    </citation>
    <scope>NUCLEOTIDE SEQUENCE [LARGE SCALE GENOMIC DNA]</scope>
    <source>
        <strain evidence="3">ag22IC6-196</strain>
    </source>
</reference>
<dbReference type="InterPro" id="IPR025514">
    <property type="entry name" value="DUF4402"/>
</dbReference>
<proteinExistence type="predicted"/>
<sequence length="193" mass="18634">MIFHGKNALPRAALTAALAMSLGLSQSVPAAEGSGEMDVNAGLTQALSVTCTALNFGTTSIVEGTRAGGGTVVTLAATDGALTSTGSTAFALDNDSAATRGECTISGSASNTGTFTAAITTTVNLSAAGGETGPDTALTDLTVDTFTTDGGANDGSGGSTINIGGNLTIPDGLLSANMGDYTGTVTVTVDDNG</sequence>
<dbReference type="Proteomes" id="UP001556636">
    <property type="component" value="Unassembled WGS sequence"/>
</dbReference>
<name>A0ABV3S0H2_9GAMM</name>
<gene>
    <name evidence="2" type="ORF">V6X51_09210</name>
</gene>